<reference evidence="2 3" key="1">
    <citation type="journal article" date="2005" name="PLoS Biol.">
        <title>The genomes of Oryza sativa: a history of duplications.</title>
        <authorList>
            <person name="Yu J."/>
            <person name="Wang J."/>
            <person name="Lin W."/>
            <person name="Li S."/>
            <person name="Li H."/>
            <person name="Zhou J."/>
            <person name="Ni P."/>
            <person name="Dong W."/>
            <person name="Hu S."/>
            <person name="Zeng C."/>
            <person name="Zhang J."/>
            <person name="Zhang Y."/>
            <person name="Li R."/>
            <person name="Xu Z."/>
            <person name="Li S."/>
            <person name="Li X."/>
            <person name="Zheng H."/>
            <person name="Cong L."/>
            <person name="Lin L."/>
            <person name="Yin J."/>
            <person name="Geng J."/>
            <person name="Li G."/>
            <person name="Shi J."/>
            <person name="Liu J."/>
            <person name="Lv H."/>
            <person name="Li J."/>
            <person name="Wang J."/>
            <person name="Deng Y."/>
            <person name="Ran L."/>
            <person name="Shi X."/>
            <person name="Wang X."/>
            <person name="Wu Q."/>
            <person name="Li C."/>
            <person name="Ren X."/>
            <person name="Wang J."/>
            <person name="Wang X."/>
            <person name="Li D."/>
            <person name="Liu D."/>
            <person name="Zhang X."/>
            <person name="Ji Z."/>
            <person name="Zhao W."/>
            <person name="Sun Y."/>
            <person name="Zhang Z."/>
            <person name="Bao J."/>
            <person name="Han Y."/>
            <person name="Dong L."/>
            <person name="Ji J."/>
            <person name="Chen P."/>
            <person name="Wu S."/>
            <person name="Liu J."/>
            <person name="Xiao Y."/>
            <person name="Bu D."/>
            <person name="Tan J."/>
            <person name="Yang L."/>
            <person name="Ye C."/>
            <person name="Zhang J."/>
            <person name="Xu J."/>
            <person name="Zhou Y."/>
            <person name="Yu Y."/>
            <person name="Zhang B."/>
            <person name="Zhuang S."/>
            <person name="Wei H."/>
            <person name="Liu B."/>
            <person name="Lei M."/>
            <person name="Yu H."/>
            <person name="Li Y."/>
            <person name="Xu H."/>
            <person name="Wei S."/>
            <person name="He X."/>
            <person name="Fang L."/>
            <person name="Zhang Z."/>
            <person name="Zhang Y."/>
            <person name="Huang X."/>
            <person name="Su Z."/>
            <person name="Tong W."/>
            <person name="Li J."/>
            <person name="Tong Z."/>
            <person name="Li S."/>
            <person name="Ye J."/>
            <person name="Wang L."/>
            <person name="Fang L."/>
            <person name="Lei T."/>
            <person name="Chen C."/>
            <person name="Chen H."/>
            <person name="Xu Z."/>
            <person name="Li H."/>
            <person name="Huang H."/>
            <person name="Zhang F."/>
            <person name="Xu H."/>
            <person name="Li N."/>
            <person name="Zhao C."/>
            <person name="Li S."/>
            <person name="Dong L."/>
            <person name="Huang Y."/>
            <person name="Li L."/>
            <person name="Xi Y."/>
            <person name="Qi Q."/>
            <person name="Li W."/>
            <person name="Zhang B."/>
            <person name="Hu W."/>
            <person name="Zhang Y."/>
            <person name="Tian X."/>
            <person name="Jiao Y."/>
            <person name="Liang X."/>
            <person name="Jin J."/>
            <person name="Gao L."/>
            <person name="Zheng W."/>
            <person name="Hao B."/>
            <person name="Liu S."/>
            <person name="Wang W."/>
            <person name="Yuan L."/>
            <person name="Cao M."/>
            <person name="McDermott J."/>
            <person name="Samudrala R."/>
            <person name="Wang J."/>
            <person name="Wong G.K."/>
            <person name="Yang H."/>
        </authorList>
    </citation>
    <scope>NUCLEOTIDE SEQUENCE [LARGE SCALE GENOMIC DNA]</scope>
    <source>
        <strain evidence="3">cv. 93-11</strain>
    </source>
</reference>
<gene>
    <name evidence="2" type="ORF">OsI_28771</name>
</gene>
<keyword evidence="3" id="KW-1185">Reference proteome</keyword>
<feature type="region of interest" description="Disordered" evidence="1">
    <location>
        <begin position="38"/>
        <end position="58"/>
    </location>
</feature>
<evidence type="ECO:0000313" key="3">
    <source>
        <dbReference type="Proteomes" id="UP000007015"/>
    </source>
</evidence>
<evidence type="ECO:0000313" key="2">
    <source>
        <dbReference type="EMBL" id="EEC83363.1"/>
    </source>
</evidence>
<accession>B8B9Q4</accession>
<proteinExistence type="predicted"/>
<sequence>MSYGATGRLPATAASFFTATNISKTALEKVEEGIKCHADQGGGRLGSQSHHRPGPHTLTSVCRLRCHAVPRRTAASSMDAVDKDRWTLSSTRTATGASPRLILNAADGGFQSPVSRRPTIDRSCPRPIPPHMSYGATGRLPATAASFFTATNISKTALEKVEEGIKCHADQGGGRLGSQSHHRPGPHTLTSVCRLRCHAVPRRTAASSMDAVDKDRWTLSSTVPPLFQFDFSNSHLEE</sequence>
<evidence type="ECO:0000256" key="1">
    <source>
        <dbReference type="SAM" id="MobiDB-lite"/>
    </source>
</evidence>
<name>B8B9Q4_ORYSI</name>
<dbReference type="Proteomes" id="UP000007015">
    <property type="component" value="Chromosome 8"/>
</dbReference>
<organism evidence="2 3">
    <name type="scientific">Oryza sativa subsp. indica</name>
    <name type="common">Rice</name>
    <dbReference type="NCBI Taxonomy" id="39946"/>
    <lineage>
        <taxon>Eukaryota</taxon>
        <taxon>Viridiplantae</taxon>
        <taxon>Streptophyta</taxon>
        <taxon>Embryophyta</taxon>
        <taxon>Tracheophyta</taxon>
        <taxon>Spermatophyta</taxon>
        <taxon>Magnoliopsida</taxon>
        <taxon>Liliopsida</taxon>
        <taxon>Poales</taxon>
        <taxon>Poaceae</taxon>
        <taxon>BOP clade</taxon>
        <taxon>Oryzoideae</taxon>
        <taxon>Oryzeae</taxon>
        <taxon>Oryzinae</taxon>
        <taxon>Oryza</taxon>
        <taxon>Oryza sativa</taxon>
    </lineage>
</organism>
<dbReference type="HOGENOM" id="CLU_1167521_0_0_1"/>
<protein>
    <submittedName>
        <fullName evidence="2">Uncharacterized protein</fullName>
    </submittedName>
</protein>
<feature type="region of interest" description="Disordered" evidence="1">
    <location>
        <begin position="107"/>
        <end position="127"/>
    </location>
</feature>
<dbReference type="Gramene" id="BGIOSGA028446-TA">
    <property type="protein sequence ID" value="BGIOSGA028446-PA"/>
    <property type="gene ID" value="BGIOSGA028446"/>
</dbReference>
<dbReference type="EMBL" id="CM000133">
    <property type="protein sequence ID" value="EEC83363.1"/>
    <property type="molecule type" value="Genomic_DNA"/>
</dbReference>
<dbReference type="AlphaFoldDB" id="B8B9Q4"/>